<dbReference type="EMBL" id="JAACJM010000017">
    <property type="protein sequence ID" value="KAF5368105.1"/>
    <property type="molecule type" value="Genomic_DNA"/>
</dbReference>
<dbReference type="AlphaFoldDB" id="A0A8H5LS69"/>
<feature type="region of interest" description="Disordered" evidence="1">
    <location>
        <begin position="333"/>
        <end position="373"/>
    </location>
</feature>
<feature type="compositionally biased region" description="Low complexity" evidence="1">
    <location>
        <begin position="234"/>
        <end position="254"/>
    </location>
</feature>
<evidence type="ECO:0000313" key="3">
    <source>
        <dbReference type="Proteomes" id="UP000559256"/>
    </source>
</evidence>
<reference evidence="2 3" key="1">
    <citation type="journal article" date="2020" name="ISME J.">
        <title>Uncovering the hidden diversity of litter-decomposition mechanisms in mushroom-forming fungi.</title>
        <authorList>
            <person name="Floudas D."/>
            <person name="Bentzer J."/>
            <person name="Ahren D."/>
            <person name="Johansson T."/>
            <person name="Persson P."/>
            <person name="Tunlid A."/>
        </authorList>
    </citation>
    <scope>NUCLEOTIDE SEQUENCE [LARGE SCALE GENOMIC DNA]</scope>
    <source>
        <strain evidence="2 3">CBS 291.85</strain>
    </source>
</reference>
<feature type="region of interest" description="Disordered" evidence="1">
    <location>
        <begin position="181"/>
        <end position="256"/>
    </location>
</feature>
<dbReference type="OrthoDB" id="3228793at2759"/>
<accession>A0A8H5LS69</accession>
<dbReference type="Proteomes" id="UP000559256">
    <property type="component" value="Unassembled WGS sequence"/>
</dbReference>
<name>A0A8H5LS69_9AGAR</name>
<evidence type="ECO:0000313" key="2">
    <source>
        <dbReference type="EMBL" id="KAF5368105.1"/>
    </source>
</evidence>
<organism evidence="2 3">
    <name type="scientific">Tetrapyrgos nigripes</name>
    <dbReference type="NCBI Taxonomy" id="182062"/>
    <lineage>
        <taxon>Eukaryota</taxon>
        <taxon>Fungi</taxon>
        <taxon>Dikarya</taxon>
        <taxon>Basidiomycota</taxon>
        <taxon>Agaricomycotina</taxon>
        <taxon>Agaricomycetes</taxon>
        <taxon>Agaricomycetidae</taxon>
        <taxon>Agaricales</taxon>
        <taxon>Marasmiineae</taxon>
        <taxon>Marasmiaceae</taxon>
        <taxon>Tetrapyrgos</taxon>
    </lineage>
</organism>
<dbReference type="Gene3D" id="2.80.10.50">
    <property type="match status" value="1"/>
</dbReference>
<keyword evidence="3" id="KW-1185">Reference proteome</keyword>
<evidence type="ECO:0000256" key="1">
    <source>
        <dbReference type="SAM" id="MobiDB-lite"/>
    </source>
</evidence>
<gene>
    <name evidence="2" type="ORF">D9758_004386</name>
</gene>
<protein>
    <submittedName>
        <fullName evidence="2">Uncharacterized protein</fullName>
    </submittedName>
</protein>
<proteinExistence type="predicted"/>
<sequence>MFCWPLHKDLNQQWEFAPLGAGYSLRCVFTNDLYSYCDNETDVDVNYDSSYGPDGNITSNESKKKYLKYLIPSPDGGLRHSAPLVTSAFPVAWEVERVGTDFPAPFSSERNREEEGDVVRIRWHGGFVVDLSNWGNGKAGTRIELAREQSPVHKCQLWKLVECGRRPVPVRKVSSTQIGSGIDGKELEASQNGTANVKAADTDTTRNASTTTARETIATTFTGPTPSIPITCHTTTSTSATSSSSTTLARGTTAGQVRSVQSVAPIPSNLKSKSRVPELGYTICSMCRRITSEADAELEDELGVGKLGTALTSTSGTPAFGSAVDIHLQGGDDAGVKGTEGGRLTPPGQEREQKPIEEEDPGLGNGITNMKGSNSAQTEWDLLSDTDESSVTAPENDNSTEGFYSEAEEAQEVAKDSSISGQVLGLWTGNDVEATKTTSKVEVEDPVVDVKADEDGGCTVTTTTRTITTTVTVTRVQCAE</sequence>
<feature type="compositionally biased region" description="Low complexity" evidence="1">
    <location>
        <begin position="205"/>
        <end position="222"/>
    </location>
</feature>
<comment type="caution">
    <text evidence="2">The sequence shown here is derived from an EMBL/GenBank/DDBJ whole genome shotgun (WGS) entry which is preliminary data.</text>
</comment>